<dbReference type="Proteomes" id="UP000600139">
    <property type="component" value="Unassembled WGS sequence"/>
</dbReference>
<dbReference type="GO" id="GO:0008233">
    <property type="term" value="F:peptidase activity"/>
    <property type="evidence" value="ECO:0007669"/>
    <property type="project" value="InterPro"/>
</dbReference>
<dbReference type="AlphaFoldDB" id="A0A934R2K5"/>
<dbReference type="RefSeq" id="WP_200350641.1">
    <property type="nucleotide sequence ID" value="NZ_BAABHZ010000008.1"/>
</dbReference>
<evidence type="ECO:0000313" key="2">
    <source>
        <dbReference type="EMBL" id="MBK1815684.1"/>
    </source>
</evidence>
<protein>
    <recommendedName>
        <fullName evidence="1">Peptidase C39 domain-containing protein</fullName>
    </recommendedName>
</protein>
<comment type="caution">
    <text evidence="2">The sequence shown here is derived from an EMBL/GenBank/DDBJ whole genome shotgun (WGS) entry which is preliminary data.</text>
</comment>
<accession>A0A934R2K5</accession>
<gene>
    <name evidence="2" type="ORF">JIN84_08655</name>
</gene>
<reference evidence="2" key="1">
    <citation type="submission" date="2021-01" db="EMBL/GenBank/DDBJ databases">
        <title>Modified the classification status of verrucomicrobia.</title>
        <authorList>
            <person name="Feng X."/>
        </authorList>
    </citation>
    <scope>NUCLEOTIDE SEQUENCE</scope>
    <source>
        <strain evidence="2">JCM 18052</strain>
    </source>
</reference>
<proteinExistence type="predicted"/>
<dbReference type="GO" id="GO:0006508">
    <property type="term" value="P:proteolysis"/>
    <property type="evidence" value="ECO:0007669"/>
    <property type="project" value="InterPro"/>
</dbReference>
<dbReference type="GO" id="GO:0005524">
    <property type="term" value="F:ATP binding"/>
    <property type="evidence" value="ECO:0007669"/>
    <property type="project" value="InterPro"/>
</dbReference>
<dbReference type="Pfam" id="PF03412">
    <property type="entry name" value="Peptidase_C39"/>
    <property type="match status" value="1"/>
</dbReference>
<dbReference type="GO" id="GO:0016020">
    <property type="term" value="C:membrane"/>
    <property type="evidence" value="ECO:0007669"/>
    <property type="project" value="InterPro"/>
</dbReference>
<evidence type="ECO:0000259" key="1">
    <source>
        <dbReference type="PROSITE" id="PS50990"/>
    </source>
</evidence>
<evidence type="ECO:0000313" key="3">
    <source>
        <dbReference type="Proteomes" id="UP000600139"/>
    </source>
</evidence>
<dbReference type="InterPro" id="IPR005074">
    <property type="entry name" value="Peptidase_C39"/>
</dbReference>
<dbReference type="PROSITE" id="PS50990">
    <property type="entry name" value="PEPTIDASE_C39"/>
    <property type="match status" value="1"/>
</dbReference>
<keyword evidence="3" id="KW-1185">Reference proteome</keyword>
<name>A0A934R2K5_9BACT</name>
<feature type="domain" description="Peptidase C39" evidence="1">
    <location>
        <begin position="66"/>
        <end position="187"/>
    </location>
</feature>
<dbReference type="EMBL" id="JAENIK010000009">
    <property type="protein sequence ID" value="MBK1815684.1"/>
    <property type="molecule type" value="Genomic_DNA"/>
</dbReference>
<dbReference type="Gene3D" id="3.90.70.10">
    <property type="entry name" value="Cysteine proteinases"/>
    <property type="match status" value="1"/>
</dbReference>
<organism evidence="2 3">
    <name type="scientific">Luteolibacter yonseiensis</name>
    <dbReference type="NCBI Taxonomy" id="1144680"/>
    <lineage>
        <taxon>Bacteria</taxon>
        <taxon>Pseudomonadati</taxon>
        <taxon>Verrucomicrobiota</taxon>
        <taxon>Verrucomicrobiia</taxon>
        <taxon>Verrucomicrobiales</taxon>
        <taxon>Verrucomicrobiaceae</taxon>
        <taxon>Luteolibacter</taxon>
    </lineage>
</organism>
<sequence>MEGFRAAGVFVGAAAGAFSTLLPRLPHVVPLGLALAIVITPYLKMIMSPLDRSGLKATWEDGACLQSTESTCGPASAASIMRFLGYRASEREVAAAAFTTSSGTEAWYLARYFRARGLSPRFDFRETFDLSAGLPAIVGVRMAGFGHFIAVLEVREGMVTFVDPLSGKRTLTEEEFRDTHEFTGFHLSVTKGD</sequence>